<dbReference type="Proteomes" id="UP000838756">
    <property type="component" value="Unassembled WGS sequence"/>
</dbReference>
<proteinExistence type="predicted"/>
<name>A0A8S4SH86_9NEOP</name>
<organism evidence="1 2">
    <name type="scientific">Pararge aegeria aegeria</name>
    <dbReference type="NCBI Taxonomy" id="348720"/>
    <lineage>
        <taxon>Eukaryota</taxon>
        <taxon>Metazoa</taxon>
        <taxon>Ecdysozoa</taxon>
        <taxon>Arthropoda</taxon>
        <taxon>Hexapoda</taxon>
        <taxon>Insecta</taxon>
        <taxon>Pterygota</taxon>
        <taxon>Neoptera</taxon>
        <taxon>Endopterygota</taxon>
        <taxon>Lepidoptera</taxon>
        <taxon>Glossata</taxon>
        <taxon>Ditrysia</taxon>
        <taxon>Papilionoidea</taxon>
        <taxon>Nymphalidae</taxon>
        <taxon>Satyrinae</taxon>
        <taxon>Satyrini</taxon>
        <taxon>Parargina</taxon>
        <taxon>Pararge</taxon>
    </lineage>
</organism>
<dbReference type="EMBL" id="CAKXAJ010026417">
    <property type="protein sequence ID" value="CAH2268089.1"/>
    <property type="molecule type" value="Genomic_DNA"/>
</dbReference>
<comment type="caution">
    <text evidence="1">The sequence shown here is derived from an EMBL/GenBank/DDBJ whole genome shotgun (WGS) entry which is preliminary data.</text>
</comment>
<sequence length="69" mass="7598">MEPQEFTNSSTASIVETSLEEKNRRRFFRKTGRLVASGSSCEADISAVDCERLARYPVIDSTGEIAVKG</sequence>
<evidence type="ECO:0000313" key="1">
    <source>
        <dbReference type="EMBL" id="CAH2268089.1"/>
    </source>
</evidence>
<dbReference type="AlphaFoldDB" id="A0A8S4SH86"/>
<evidence type="ECO:0000313" key="2">
    <source>
        <dbReference type="Proteomes" id="UP000838756"/>
    </source>
</evidence>
<dbReference type="OrthoDB" id="6931262at2759"/>
<keyword evidence="2" id="KW-1185">Reference proteome</keyword>
<reference evidence="1" key="1">
    <citation type="submission" date="2022-03" db="EMBL/GenBank/DDBJ databases">
        <authorList>
            <person name="Lindestad O."/>
        </authorList>
    </citation>
    <scope>NUCLEOTIDE SEQUENCE</scope>
</reference>
<accession>A0A8S4SH86</accession>
<gene>
    <name evidence="1" type="primary">jg14788</name>
    <name evidence="1" type="ORF">PAEG_LOCUS26521</name>
</gene>
<protein>
    <submittedName>
        <fullName evidence="1">Jg14788 protein</fullName>
    </submittedName>
</protein>